<evidence type="ECO:0000313" key="3">
    <source>
        <dbReference type="Proteomes" id="UP000635278"/>
    </source>
</evidence>
<dbReference type="RefSeq" id="WP_173584034.1">
    <property type="nucleotide sequence ID" value="NZ_WOTB01000018.1"/>
</dbReference>
<protein>
    <recommendedName>
        <fullName evidence="4">Flagellar assembly protein FliH/Type III secretion system HrpE domain-containing protein</fullName>
    </recommendedName>
</protein>
<accession>A0ABX0JR51</accession>
<evidence type="ECO:0000313" key="2">
    <source>
        <dbReference type="EMBL" id="NHN85646.1"/>
    </source>
</evidence>
<gene>
    <name evidence="2" type="ORF">GOB93_13485</name>
</gene>
<reference evidence="2 3" key="1">
    <citation type="journal article" date="2020" name="Int. J. Syst. Evol. Microbiol.">
        <title>Novel acetic acid bacteria from cider fermentations: Acetobacter conturbans sp. nov. and Acetobacter fallax sp. nov.</title>
        <authorList>
            <person name="Sombolestani A.S."/>
            <person name="Cleenwerck I."/>
            <person name="Cnockaert M."/>
            <person name="Borremans W."/>
            <person name="Wieme A.D."/>
            <person name="De Vuyst L."/>
            <person name="Vandamme P."/>
        </authorList>
    </citation>
    <scope>NUCLEOTIDE SEQUENCE [LARGE SCALE GENOMIC DNA]</scope>
    <source>
        <strain evidence="2 3">LMG 30640</strain>
    </source>
</reference>
<organism evidence="2 3">
    <name type="scientific">Acetobacter musti</name>
    <dbReference type="NCBI Taxonomy" id="864732"/>
    <lineage>
        <taxon>Bacteria</taxon>
        <taxon>Pseudomonadati</taxon>
        <taxon>Pseudomonadota</taxon>
        <taxon>Alphaproteobacteria</taxon>
        <taxon>Acetobacterales</taxon>
        <taxon>Acetobacteraceae</taxon>
        <taxon>Acetobacter</taxon>
    </lineage>
</organism>
<dbReference type="Proteomes" id="UP000635278">
    <property type="component" value="Unassembled WGS sequence"/>
</dbReference>
<comment type="caution">
    <text evidence="2">The sequence shown here is derived from an EMBL/GenBank/DDBJ whole genome shotgun (WGS) entry which is preliminary data.</text>
</comment>
<dbReference type="EMBL" id="WOTB01000018">
    <property type="protein sequence ID" value="NHN85646.1"/>
    <property type="molecule type" value="Genomic_DNA"/>
</dbReference>
<evidence type="ECO:0008006" key="4">
    <source>
        <dbReference type="Google" id="ProtNLM"/>
    </source>
</evidence>
<keyword evidence="3" id="KW-1185">Reference proteome</keyword>
<evidence type="ECO:0000256" key="1">
    <source>
        <dbReference type="SAM" id="MobiDB-lite"/>
    </source>
</evidence>
<feature type="region of interest" description="Disordered" evidence="1">
    <location>
        <begin position="20"/>
        <end position="52"/>
    </location>
</feature>
<proteinExistence type="predicted"/>
<name>A0ABX0JR51_9PROT</name>
<feature type="compositionally biased region" description="Acidic residues" evidence="1">
    <location>
        <begin position="20"/>
        <end position="37"/>
    </location>
</feature>
<sequence length="234" mass="25355">MTSDIVIPYSNTAGILFAEDFDALPEEQSPEGADDTGLDDHDPAPPPAPVYTEEELHAAVDDAVQKATERTARETRETLKNEYDQAIETENSTRIGTIETLLTSVQTDLASRLDSYADALGKALADAVISAFPQWAEKIETLQAGALLRDILPMFTEDFQVRLRISPATAALAKTDPVLGRFFQSAWLTAETDASLGPSDFSMTWPDGKIVRRLDDTVSALLSTLNAPAISSPQ</sequence>